<gene>
    <name evidence="2" type="ORF">GH714_032226</name>
</gene>
<comment type="caution">
    <text evidence="2">The sequence shown here is derived from an EMBL/GenBank/DDBJ whole genome shotgun (WGS) entry which is preliminary data.</text>
</comment>
<keyword evidence="1" id="KW-1133">Transmembrane helix</keyword>
<dbReference type="Proteomes" id="UP000467840">
    <property type="component" value="Chromosome 7"/>
</dbReference>
<evidence type="ECO:0000313" key="3">
    <source>
        <dbReference type="Proteomes" id="UP000467840"/>
    </source>
</evidence>
<proteinExistence type="predicted"/>
<accession>A0A6A6L1K7</accession>
<evidence type="ECO:0000256" key="1">
    <source>
        <dbReference type="SAM" id="Phobius"/>
    </source>
</evidence>
<dbReference type="PANTHER" id="PTHR18966">
    <property type="entry name" value="IONOTROPIC GLUTAMATE RECEPTOR"/>
    <property type="match status" value="1"/>
</dbReference>
<protein>
    <submittedName>
        <fullName evidence="2">Uncharacterized protein</fullName>
    </submittedName>
</protein>
<keyword evidence="1" id="KW-0812">Transmembrane</keyword>
<keyword evidence="3" id="KW-1185">Reference proteome</keyword>
<evidence type="ECO:0000313" key="2">
    <source>
        <dbReference type="EMBL" id="KAF2295230.1"/>
    </source>
</evidence>
<dbReference type="AlphaFoldDB" id="A0A6A6L1K7"/>
<dbReference type="InterPro" id="IPR015683">
    <property type="entry name" value="Ionotropic_Glu_rcpt"/>
</dbReference>
<organism evidence="2 3">
    <name type="scientific">Hevea brasiliensis</name>
    <name type="common">Para rubber tree</name>
    <name type="synonym">Siphonia brasiliensis</name>
    <dbReference type="NCBI Taxonomy" id="3981"/>
    <lineage>
        <taxon>Eukaryota</taxon>
        <taxon>Viridiplantae</taxon>
        <taxon>Streptophyta</taxon>
        <taxon>Embryophyta</taxon>
        <taxon>Tracheophyta</taxon>
        <taxon>Spermatophyta</taxon>
        <taxon>Magnoliopsida</taxon>
        <taxon>eudicotyledons</taxon>
        <taxon>Gunneridae</taxon>
        <taxon>Pentapetalae</taxon>
        <taxon>rosids</taxon>
        <taxon>fabids</taxon>
        <taxon>Malpighiales</taxon>
        <taxon>Euphorbiaceae</taxon>
        <taxon>Crotonoideae</taxon>
        <taxon>Micrandreae</taxon>
        <taxon>Hevea</taxon>
    </lineage>
</organism>
<dbReference type="EMBL" id="JAAGAX010000013">
    <property type="protein sequence ID" value="KAF2295230.1"/>
    <property type="molecule type" value="Genomic_DNA"/>
</dbReference>
<dbReference type="Gene3D" id="3.40.190.10">
    <property type="entry name" value="Periplasmic binding protein-like II"/>
    <property type="match status" value="2"/>
</dbReference>
<sequence length="188" mass="20624">MSPFTPGMWFIIVAMGLFTGTVVWLIEHQNHSSESRGSSAKQFGAIISFLSAALHSGQRFKPNNIRNIATIHDTAEALSSGKFKAAFFLKPYAKAFLARYFADFPIVEPTYELGGFGFEFQKGSDLASDMSQAILKLKESGELQLIEEKMLSSFDCSASGSDANQSQSLGPEPFIDEDEELAVLKHVN</sequence>
<name>A0A6A6L1K7_HEVBR</name>
<keyword evidence="1" id="KW-0472">Membrane</keyword>
<dbReference type="SUPFAM" id="SSF53850">
    <property type="entry name" value="Periplasmic binding protein-like II"/>
    <property type="match status" value="1"/>
</dbReference>
<feature type="transmembrane region" description="Helical" evidence="1">
    <location>
        <begin position="6"/>
        <end position="26"/>
    </location>
</feature>
<reference evidence="2 3" key="1">
    <citation type="journal article" date="2020" name="Mol. Plant">
        <title>The Chromosome-Based Rubber Tree Genome Provides New Insights into Spurge Genome Evolution and Rubber Biosynthesis.</title>
        <authorList>
            <person name="Liu J."/>
            <person name="Shi C."/>
            <person name="Shi C.C."/>
            <person name="Li W."/>
            <person name="Zhang Q.J."/>
            <person name="Zhang Y."/>
            <person name="Li K."/>
            <person name="Lu H.F."/>
            <person name="Shi C."/>
            <person name="Zhu S.T."/>
            <person name="Xiao Z.Y."/>
            <person name="Nan H."/>
            <person name="Yue Y."/>
            <person name="Zhu X.G."/>
            <person name="Wu Y."/>
            <person name="Hong X.N."/>
            <person name="Fan G.Y."/>
            <person name="Tong Y."/>
            <person name="Zhang D."/>
            <person name="Mao C.L."/>
            <person name="Liu Y.L."/>
            <person name="Hao S.J."/>
            <person name="Liu W.Q."/>
            <person name="Lv M.Q."/>
            <person name="Zhang H.B."/>
            <person name="Liu Y."/>
            <person name="Hu-Tang G.R."/>
            <person name="Wang J.P."/>
            <person name="Wang J.H."/>
            <person name="Sun Y.H."/>
            <person name="Ni S.B."/>
            <person name="Chen W.B."/>
            <person name="Zhang X.C."/>
            <person name="Jiao Y.N."/>
            <person name="Eichler E.E."/>
            <person name="Li G.H."/>
            <person name="Liu X."/>
            <person name="Gao L.Z."/>
        </authorList>
    </citation>
    <scope>NUCLEOTIDE SEQUENCE [LARGE SCALE GENOMIC DNA]</scope>
    <source>
        <strain evidence="3">cv. GT1</strain>
        <tissue evidence="2">Leaf</tissue>
    </source>
</reference>